<gene>
    <name evidence="1" type="ORF">PMYSY11_1676</name>
</gene>
<sequence>MPACFATDLLSLAVGWQSNPRVFHPQHLNPLRSAILISRPGAAGLKSQGQALGLVKIMVII</sequence>
<dbReference type="Proteomes" id="UP000325451">
    <property type="component" value="Chromosome"/>
</dbReference>
<reference evidence="1" key="1">
    <citation type="submission" date="2021-02" db="EMBL/GenBank/DDBJ databases">
        <authorList>
            <consortium name="Genoscope - CEA"/>
            <person name="William W."/>
        </authorList>
    </citation>
    <scope>NUCLEOTIDE SEQUENCE</scope>
    <source>
        <strain evidence="1">YSy11</strain>
    </source>
</reference>
<evidence type="ECO:0000313" key="1">
    <source>
        <dbReference type="EMBL" id="CAE6908008.1"/>
    </source>
</evidence>
<organism evidence="1 2">
    <name type="scientific">Pseudomonas marincola</name>
    <dbReference type="NCBI Taxonomy" id="437900"/>
    <lineage>
        <taxon>Bacteria</taxon>
        <taxon>Pseudomonadati</taxon>
        <taxon>Pseudomonadota</taxon>
        <taxon>Gammaproteobacteria</taxon>
        <taxon>Pseudomonadales</taxon>
        <taxon>Pseudomonadaceae</taxon>
        <taxon>Pseudomonas</taxon>
    </lineage>
</organism>
<dbReference type="EMBL" id="LR215729">
    <property type="protein sequence ID" value="CAE6908008.1"/>
    <property type="molecule type" value="Genomic_DNA"/>
</dbReference>
<accession>A0A8S2BBI4</accession>
<keyword evidence="2" id="KW-1185">Reference proteome</keyword>
<evidence type="ECO:0000313" key="2">
    <source>
        <dbReference type="Proteomes" id="UP000325451"/>
    </source>
</evidence>
<dbReference type="AlphaFoldDB" id="A0A8S2BBI4"/>
<dbReference type="KEGG" id="pmao:PMYSY11_1676"/>
<name>A0A8S2BBI4_9PSED</name>
<protein>
    <submittedName>
        <fullName evidence="1">Uncharacterized protein</fullName>
    </submittedName>
</protein>
<proteinExistence type="predicted"/>